<organism evidence="13 14">
    <name type="scientific">Cognatiyoonia sediminum</name>
    <dbReference type="NCBI Taxonomy" id="1508389"/>
    <lineage>
        <taxon>Bacteria</taxon>
        <taxon>Pseudomonadati</taxon>
        <taxon>Pseudomonadota</taxon>
        <taxon>Alphaproteobacteria</taxon>
        <taxon>Rhodobacterales</taxon>
        <taxon>Paracoccaceae</taxon>
        <taxon>Cognatiyoonia</taxon>
    </lineage>
</organism>
<protein>
    <recommendedName>
        <fullName evidence="8">Regulatory protein VirG</fullName>
    </recommendedName>
</protein>
<gene>
    <name evidence="13" type="ORF">SAMN05444003_2369</name>
</gene>
<dbReference type="GO" id="GO:0000976">
    <property type="term" value="F:transcription cis-regulatory region binding"/>
    <property type="evidence" value="ECO:0007669"/>
    <property type="project" value="TreeGrafter"/>
</dbReference>
<dbReference type="AlphaFoldDB" id="A0A1M5QXD7"/>
<dbReference type="RefSeq" id="WP_072901313.1">
    <property type="nucleotide sequence ID" value="NZ_FQXB01000003.1"/>
</dbReference>
<evidence type="ECO:0000256" key="8">
    <source>
        <dbReference type="ARBA" id="ARBA00067337"/>
    </source>
</evidence>
<dbReference type="PANTHER" id="PTHR48111:SF4">
    <property type="entry name" value="DNA-BINDING DUAL TRANSCRIPTIONAL REGULATOR OMPR"/>
    <property type="match status" value="1"/>
</dbReference>
<dbReference type="STRING" id="1508389.SAMN05444003_2369"/>
<dbReference type="SMART" id="SM00448">
    <property type="entry name" value="REC"/>
    <property type="match status" value="1"/>
</dbReference>
<dbReference type="Gene3D" id="1.10.10.10">
    <property type="entry name" value="Winged helix-like DNA-binding domain superfamily/Winged helix DNA-binding domain"/>
    <property type="match status" value="1"/>
</dbReference>
<dbReference type="Gene3D" id="3.40.50.2300">
    <property type="match status" value="1"/>
</dbReference>
<evidence type="ECO:0000256" key="2">
    <source>
        <dbReference type="ARBA" id="ARBA00022490"/>
    </source>
</evidence>
<reference evidence="13 14" key="1">
    <citation type="submission" date="2016-11" db="EMBL/GenBank/DDBJ databases">
        <authorList>
            <person name="Jaros S."/>
            <person name="Januszkiewicz K."/>
            <person name="Wedrychowicz H."/>
        </authorList>
    </citation>
    <scope>NUCLEOTIDE SEQUENCE [LARGE SCALE GENOMIC DNA]</scope>
    <source>
        <strain evidence="13 14">DSM 28715</strain>
    </source>
</reference>
<dbReference type="GO" id="GO:0000156">
    <property type="term" value="F:phosphorelay response regulator activity"/>
    <property type="evidence" value="ECO:0007669"/>
    <property type="project" value="TreeGrafter"/>
</dbReference>
<evidence type="ECO:0000256" key="7">
    <source>
        <dbReference type="ARBA" id="ARBA00023163"/>
    </source>
</evidence>
<feature type="modified residue" description="4-aspartylphosphate" evidence="9">
    <location>
        <position position="56"/>
    </location>
</feature>
<evidence type="ECO:0000313" key="14">
    <source>
        <dbReference type="Proteomes" id="UP000184074"/>
    </source>
</evidence>
<accession>A0A1M5QXD7</accession>
<dbReference type="SUPFAM" id="SSF52172">
    <property type="entry name" value="CheY-like"/>
    <property type="match status" value="1"/>
</dbReference>
<dbReference type="CDD" id="cd00383">
    <property type="entry name" value="trans_reg_C"/>
    <property type="match status" value="1"/>
</dbReference>
<dbReference type="GO" id="GO:0006355">
    <property type="term" value="P:regulation of DNA-templated transcription"/>
    <property type="evidence" value="ECO:0007669"/>
    <property type="project" value="InterPro"/>
</dbReference>
<evidence type="ECO:0000256" key="5">
    <source>
        <dbReference type="ARBA" id="ARBA00023015"/>
    </source>
</evidence>
<evidence type="ECO:0000259" key="11">
    <source>
        <dbReference type="PROSITE" id="PS50110"/>
    </source>
</evidence>
<keyword evidence="3 9" id="KW-0597">Phosphoprotein</keyword>
<feature type="domain" description="Response regulatory" evidence="11">
    <location>
        <begin position="7"/>
        <end position="120"/>
    </location>
</feature>
<dbReference type="PROSITE" id="PS51755">
    <property type="entry name" value="OMPR_PHOB"/>
    <property type="match status" value="1"/>
</dbReference>
<dbReference type="GO" id="GO:0032993">
    <property type="term" value="C:protein-DNA complex"/>
    <property type="evidence" value="ECO:0007669"/>
    <property type="project" value="TreeGrafter"/>
</dbReference>
<dbReference type="OrthoDB" id="9802426at2"/>
<keyword evidence="7" id="KW-0804">Transcription</keyword>
<evidence type="ECO:0000256" key="1">
    <source>
        <dbReference type="ARBA" id="ARBA00004496"/>
    </source>
</evidence>
<keyword evidence="2" id="KW-0963">Cytoplasm</keyword>
<keyword evidence="5" id="KW-0805">Transcription regulation</keyword>
<evidence type="ECO:0000313" key="13">
    <source>
        <dbReference type="EMBL" id="SHH18578.1"/>
    </source>
</evidence>
<dbReference type="InterPro" id="IPR016032">
    <property type="entry name" value="Sig_transdc_resp-reg_C-effctor"/>
</dbReference>
<dbReference type="Gene3D" id="6.10.250.690">
    <property type="match status" value="1"/>
</dbReference>
<feature type="DNA-binding region" description="OmpR/PhoB-type" evidence="10">
    <location>
        <begin position="132"/>
        <end position="232"/>
    </location>
</feature>
<dbReference type="SUPFAM" id="SSF46894">
    <property type="entry name" value="C-terminal effector domain of the bipartite response regulators"/>
    <property type="match status" value="1"/>
</dbReference>
<dbReference type="InterPro" id="IPR039420">
    <property type="entry name" value="WalR-like"/>
</dbReference>
<keyword evidence="6 10" id="KW-0238">DNA-binding</keyword>
<dbReference type="InterPro" id="IPR001867">
    <property type="entry name" value="OmpR/PhoB-type_DNA-bd"/>
</dbReference>
<sequence>MADDQSLITILEDSREIRDLLTETLQHEGFDTLSFARATEFERNMRGLKPDVCIIDLGLPDRDGLSVVNTVASNSGAAVLIISGRSNTQDKIVGLELGADDYITKPFEIAEVVARVKALLRRKAPKAEATLSKIVRFNGWTADLEQHLLTSDDGKVERLSFAEGQVLRVFLSKPNRLITRDQILDDLSNGESDNFDRTIDVRISRLRAKLHDDPNNPKVIKTIYGAGYIFIAQVG</sequence>
<dbReference type="InterPro" id="IPR036388">
    <property type="entry name" value="WH-like_DNA-bd_sf"/>
</dbReference>
<dbReference type="Proteomes" id="UP000184074">
    <property type="component" value="Unassembled WGS sequence"/>
</dbReference>
<dbReference type="InterPro" id="IPR011006">
    <property type="entry name" value="CheY-like_superfamily"/>
</dbReference>
<keyword evidence="4" id="KW-0902">Two-component regulatory system</keyword>
<evidence type="ECO:0000256" key="3">
    <source>
        <dbReference type="ARBA" id="ARBA00022553"/>
    </source>
</evidence>
<keyword evidence="14" id="KW-1185">Reference proteome</keyword>
<dbReference type="FunFam" id="1.10.10.10:FF:000099">
    <property type="entry name" value="Two-component system response regulator TorR"/>
    <property type="match status" value="1"/>
</dbReference>
<feature type="domain" description="OmpR/PhoB-type" evidence="12">
    <location>
        <begin position="132"/>
        <end position="232"/>
    </location>
</feature>
<dbReference type="PROSITE" id="PS50110">
    <property type="entry name" value="RESPONSE_REGULATORY"/>
    <property type="match status" value="1"/>
</dbReference>
<comment type="subcellular location">
    <subcellularLocation>
        <location evidence="1">Cytoplasm</location>
    </subcellularLocation>
</comment>
<name>A0A1M5QXD7_9RHOB</name>
<dbReference type="GO" id="GO:0005829">
    <property type="term" value="C:cytosol"/>
    <property type="evidence" value="ECO:0007669"/>
    <property type="project" value="TreeGrafter"/>
</dbReference>
<evidence type="ECO:0000256" key="4">
    <source>
        <dbReference type="ARBA" id="ARBA00023012"/>
    </source>
</evidence>
<proteinExistence type="predicted"/>
<dbReference type="PANTHER" id="PTHR48111">
    <property type="entry name" value="REGULATOR OF RPOS"/>
    <property type="match status" value="1"/>
</dbReference>
<dbReference type="SMART" id="SM00862">
    <property type="entry name" value="Trans_reg_C"/>
    <property type="match status" value="1"/>
</dbReference>
<evidence type="ECO:0000256" key="10">
    <source>
        <dbReference type="PROSITE-ProRule" id="PRU01091"/>
    </source>
</evidence>
<dbReference type="Pfam" id="PF00486">
    <property type="entry name" value="Trans_reg_C"/>
    <property type="match status" value="1"/>
</dbReference>
<dbReference type="EMBL" id="FQXB01000003">
    <property type="protein sequence ID" value="SHH18578.1"/>
    <property type="molecule type" value="Genomic_DNA"/>
</dbReference>
<evidence type="ECO:0000259" key="12">
    <source>
        <dbReference type="PROSITE" id="PS51755"/>
    </source>
</evidence>
<evidence type="ECO:0000256" key="6">
    <source>
        <dbReference type="ARBA" id="ARBA00023125"/>
    </source>
</evidence>
<evidence type="ECO:0000256" key="9">
    <source>
        <dbReference type="PROSITE-ProRule" id="PRU00169"/>
    </source>
</evidence>
<dbReference type="Pfam" id="PF00072">
    <property type="entry name" value="Response_reg"/>
    <property type="match status" value="1"/>
</dbReference>
<dbReference type="InterPro" id="IPR001789">
    <property type="entry name" value="Sig_transdc_resp-reg_receiver"/>
</dbReference>